<keyword evidence="3" id="KW-1185">Reference proteome</keyword>
<dbReference type="EMBL" id="KQ964447">
    <property type="protein sequence ID" value="KXN72754.1"/>
    <property type="molecule type" value="Genomic_DNA"/>
</dbReference>
<reference evidence="2 3" key="1">
    <citation type="journal article" date="2015" name="Genome Biol. Evol.">
        <title>Phylogenomic analyses indicate that early fungi evolved digesting cell walls of algal ancestors of land plants.</title>
        <authorList>
            <person name="Chang Y."/>
            <person name="Wang S."/>
            <person name="Sekimoto S."/>
            <person name="Aerts A.L."/>
            <person name="Choi C."/>
            <person name="Clum A."/>
            <person name="LaButti K.M."/>
            <person name="Lindquist E.A."/>
            <person name="Yee Ngan C."/>
            <person name="Ohm R.A."/>
            <person name="Salamov A.A."/>
            <person name="Grigoriev I.V."/>
            <person name="Spatafora J.W."/>
            <person name="Berbee M.L."/>
        </authorList>
    </citation>
    <scope>NUCLEOTIDE SEQUENCE [LARGE SCALE GENOMIC DNA]</scope>
    <source>
        <strain evidence="2 3">NRRL 28638</strain>
    </source>
</reference>
<proteinExistence type="predicted"/>
<evidence type="ECO:0008006" key="4">
    <source>
        <dbReference type="Google" id="ProtNLM"/>
    </source>
</evidence>
<name>A0A137PCM7_CONC2</name>
<accession>A0A137PCM7</accession>
<evidence type="ECO:0000313" key="3">
    <source>
        <dbReference type="Proteomes" id="UP000070444"/>
    </source>
</evidence>
<organism evidence="2 3">
    <name type="scientific">Conidiobolus coronatus (strain ATCC 28846 / CBS 209.66 / NRRL 28638)</name>
    <name type="common">Delacroixia coronata</name>
    <dbReference type="NCBI Taxonomy" id="796925"/>
    <lineage>
        <taxon>Eukaryota</taxon>
        <taxon>Fungi</taxon>
        <taxon>Fungi incertae sedis</taxon>
        <taxon>Zoopagomycota</taxon>
        <taxon>Entomophthoromycotina</taxon>
        <taxon>Entomophthoromycetes</taxon>
        <taxon>Entomophthorales</taxon>
        <taxon>Ancylistaceae</taxon>
        <taxon>Conidiobolus</taxon>
    </lineage>
</organism>
<evidence type="ECO:0000256" key="1">
    <source>
        <dbReference type="SAM" id="SignalP"/>
    </source>
</evidence>
<gene>
    <name evidence="2" type="ORF">CONCODRAFT_4359</name>
</gene>
<feature type="signal peptide" evidence="1">
    <location>
        <begin position="1"/>
        <end position="16"/>
    </location>
</feature>
<dbReference type="Proteomes" id="UP000070444">
    <property type="component" value="Unassembled WGS sequence"/>
</dbReference>
<dbReference type="AlphaFoldDB" id="A0A137PCM7"/>
<sequence length="146" mass="16800">MKLIILLSILISKIRAWHVIFEIYNRFNIFGFYRSYTINVVSDLGGAADAYCNTYSTDQLRCDARTPKKSHQGGYTVNNLECLASNCHFIINTANINFNIEVNCEKGFDMNPSKGVETKRDYCTFVRNFKLFEDGKVEYADESTYL</sequence>
<evidence type="ECO:0000313" key="2">
    <source>
        <dbReference type="EMBL" id="KXN72754.1"/>
    </source>
</evidence>
<keyword evidence="1" id="KW-0732">Signal</keyword>
<feature type="chain" id="PRO_5007294729" description="Cyanovirin-N domain-containing protein" evidence="1">
    <location>
        <begin position="17"/>
        <end position="146"/>
    </location>
</feature>
<protein>
    <recommendedName>
        <fullName evidence="4">Cyanovirin-N domain-containing protein</fullName>
    </recommendedName>
</protein>